<protein>
    <submittedName>
        <fullName evidence="2">Uncharacterized protein</fullName>
    </submittedName>
</protein>
<evidence type="ECO:0000313" key="2">
    <source>
        <dbReference type="EMBL" id="EPS68123.1"/>
    </source>
</evidence>
<evidence type="ECO:0000313" key="3">
    <source>
        <dbReference type="Proteomes" id="UP000015453"/>
    </source>
</evidence>
<organism evidence="2 3">
    <name type="scientific">Genlisea aurea</name>
    <dbReference type="NCBI Taxonomy" id="192259"/>
    <lineage>
        <taxon>Eukaryota</taxon>
        <taxon>Viridiplantae</taxon>
        <taxon>Streptophyta</taxon>
        <taxon>Embryophyta</taxon>
        <taxon>Tracheophyta</taxon>
        <taxon>Spermatophyta</taxon>
        <taxon>Magnoliopsida</taxon>
        <taxon>eudicotyledons</taxon>
        <taxon>Gunneridae</taxon>
        <taxon>Pentapetalae</taxon>
        <taxon>asterids</taxon>
        <taxon>lamiids</taxon>
        <taxon>Lamiales</taxon>
        <taxon>Lentibulariaceae</taxon>
        <taxon>Genlisea</taxon>
    </lineage>
</organism>
<name>S8DXW6_9LAMI</name>
<gene>
    <name evidence="2" type="ORF">M569_06653</name>
</gene>
<feature type="non-terminal residue" evidence="2">
    <location>
        <position position="1"/>
    </location>
</feature>
<keyword evidence="3" id="KW-1185">Reference proteome</keyword>
<accession>S8DXW6</accession>
<reference evidence="2 3" key="1">
    <citation type="journal article" date="2013" name="BMC Genomics">
        <title>The miniature genome of a carnivorous plant Genlisea aurea contains a low number of genes and short non-coding sequences.</title>
        <authorList>
            <person name="Leushkin E.V."/>
            <person name="Sutormin R.A."/>
            <person name="Nabieva E.R."/>
            <person name="Penin A.A."/>
            <person name="Kondrashov A.S."/>
            <person name="Logacheva M.D."/>
        </authorList>
    </citation>
    <scope>NUCLEOTIDE SEQUENCE [LARGE SCALE GENOMIC DNA]</scope>
</reference>
<dbReference type="EMBL" id="AUSU01002775">
    <property type="protein sequence ID" value="EPS68123.1"/>
    <property type="molecule type" value="Genomic_DNA"/>
</dbReference>
<evidence type="ECO:0000256" key="1">
    <source>
        <dbReference type="SAM" id="MobiDB-lite"/>
    </source>
</evidence>
<sequence length="160" mass="17640">LPVGVDAAELEDRIMQHFAAMGRIRRLARREGLRNSSAHQTAHHPQLETLSSSSDSNESDPTPVSDSETATNDPIRANDAVPIDSAGPSELQSLSETWKSRLSSMSMKYKESISRSTRGWKEKLFSRSTTMAEIGSEVMNAGVASVSRMMERLETTRESN</sequence>
<feature type="compositionally biased region" description="Low complexity" evidence="1">
    <location>
        <begin position="47"/>
        <end position="63"/>
    </location>
</feature>
<dbReference type="Proteomes" id="UP000015453">
    <property type="component" value="Unassembled WGS sequence"/>
</dbReference>
<feature type="non-terminal residue" evidence="2">
    <location>
        <position position="160"/>
    </location>
</feature>
<dbReference type="AlphaFoldDB" id="S8DXW6"/>
<dbReference type="OrthoDB" id="1681166at2759"/>
<comment type="caution">
    <text evidence="2">The sequence shown here is derived from an EMBL/GenBank/DDBJ whole genome shotgun (WGS) entry which is preliminary data.</text>
</comment>
<feature type="region of interest" description="Disordered" evidence="1">
    <location>
        <begin position="31"/>
        <end position="94"/>
    </location>
</feature>
<proteinExistence type="predicted"/>